<name>A0ACD2ZWY7_9AGAR</name>
<organism evidence="1 2">
    <name type="scientific">Pluteus cervinus</name>
    <dbReference type="NCBI Taxonomy" id="181527"/>
    <lineage>
        <taxon>Eukaryota</taxon>
        <taxon>Fungi</taxon>
        <taxon>Dikarya</taxon>
        <taxon>Basidiomycota</taxon>
        <taxon>Agaricomycotina</taxon>
        <taxon>Agaricomycetes</taxon>
        <taxon>Agaricomycetidae</taxon>
        <taxon>Agaricales</taxon>
        <taxon>Pluteineae</taxon>
        <taxon>Pluteaceae</taxon>
        <taxon>Pluteus</taxon>
    </lineage>
</organism>
<accession>A0ACD2ZWY7</accession>
<evidence type="ECO:0000313" key="2">
    <source>
        <dbReference type="Proteomes" id="UP000308600"/>
    </source>
</evidence>
<dbReference type="Proteomes" id="UP000308600">
    <property type="component" value="Unassembled WGS sequence"/>
</dbReference>
<sequence length="173" mass="19272">MPFTIPHQQHVSVLHLHIYEHWSPSPLPDCLPSNLYTDKSSSVPPTMRTFSLCQPLSFSNSLPLMAPSPLDRRRANGPMYPQPKGLSLEGIQGLRGCNYSGCQGGIRCNRDPGRSRISPAPIPQSTNKQTDKYGGSFDNQVKLILEVVDVMRRVIPAETSLFLRCRVCRVQVS</sequence>
<keyword evidence="2" id="KW-1185">Reference proteome</keyword>
<protein>
    <submittedName>
        <fullName evidence="1">Uncharacterized protein</fullName>
    </submittedName>
</protein>
<proteinExistence type="predicted"/>
<dbReference type="EMBL" id="ML209876">
    <property type="protein sequence ID" value="TFK57910.1"/>
    <property type="molecule type" value="Genomic_DNA"/>
</dbReference>
<evidence type="ECO:0000313" key="1">
    <source>
        <dbReference type="EMBL" id="TFK57910.1"/>
    </source>
</evidence>
<gene>
    <name evidence="1" type="ORF">BDN72DRAFT_851907</name>
</gene>
<reference evidence="1 2" key="1">
    <citation type="journal article" date="2019" name="Nat. Ecol. Evol.">
        <title>Megaphylogeny resolves global patterns of mushroom evolution.</title>
        <authorList>
            <person name="Varga T."/>
            <person name="Krizsan K."/>
            <person name="Foldi C."/>
            <person name="Dima B."/>
            <person name="Sanchez-Garcia M."/>
            <person name="Sanchez-Ramirez S."/>
            <person name="Szollosi G.J."/>
            <person name="Szarkandi J.G."/>
            <person name="Papp V."/>
            <person name="Albert L."/>
            <person name="Andreopoulos W."/>
            <person name="Angelini C."/>
            <person name="Antonin V."/>
            <person name="Barry K.W."/>
            <person name="Bougher N.L."/>
            <person name="Buchanan P."/>
            <person name="Buyck B."/>
            <person name="Bense V."/>
            <person name="Catcheside P."/>
            <person name="Chovatia M."/>
            <person name="Cooper J."/>
            <person name="Damon W."/>
            <person name="Desjardin D."/>
            <person name="Finy P."/>
            <person name="Geml J."/>
            <person name="Haridas S."/>
            <person name="Hughes K."/>
            <person name="Justo A."/>
            <person name="Karasinski D."/>
            <person name="Kautmanova I."/>
            <person name="Kiss B."/>
            <person name="Kocsube S."/>
            <person name="Kotiranta H."/>
            <person name="LaButti K.M."/>
            <person name="Lechner B.E."/>
            <person name="Liimatainen K."/>
            <person name="Lipzen A."/>
            <person name="Lukacs Z."/>
            <person name="Mihaltcheva S."/>
            <person name="Morgado L.N."/>
            <person name="Niskanen T."/>
            <person name="Noordeloos M.E."/>
            <person name="Ohm R.A."/>
            <person name="Ortiz-Santana B."/>
            <person name="Ovrebo C."/>
            <person name="Racz N."/>
            <person name="Riley R."/>
            <person name="Savchenko A."/>
            <person name="Shiryaev A."/>
            <person name="Soop K."/>
            <person name="Spirin V."/>
            <person name="Szebenyi C."/>
            <person name="Tomsovsky M."/>
            <person name="Tulloss R.E."/>
            <person name="Uehling J."/>
            <person name="Grigoriev I.V."/>
            <person name="Vagvolgyi C."/>
            <person name="Papp T."/>
            <person name="Martin F.M."/>
            <person name="Miettinen O."/>
            <person name="Hibbett D.S."/>
            <person name="Nagy L.G."/>
        </authorList>
    </citation>
    <scope>NUCLEOTIDE SEQUENCE [LARGE SCALE GENOMIC DNA]</scope>
    <source>
        <strain evidence="1 2">NL-1719</strain>
    </source>
</reference>